<evidence type="ECO:0000256" key="4">
    <source>
        <dbReference type="ARBA" id="ARBA00022989"/>
    </source>
</evidence>
<feature type="transmembrane region" description="Helical" evidence="6">
    <location>
        <begin position="429"/>
        <end position="447"/>
    </location>
</feature>
<sequence length="459" mass="49201">MNNRIDIDLLLANANKENRKKTLGLFDLSILGIGAIIGTGILVLTGIVAATDAGPGVIHSFLIAAVASGLIGLCYAELTTSIPNSGSAYVYAWASVGQTVGFFAGWTLLGVYITTTATVANGWSGYVRSFMHEFGVDIPTAWLTSPFNGGIINLPAVIMILLVTFILTRGTSESKKLNNFLVLVKIAIIVLFVVVGFADIDKTNYSPFLPYGVKGVFAGASTVFFAFLGFDALATSAEEVKDVQKTLPRAIIISLLVATALYIVVSLVMTGVMKYDQLNVPEAMSFVLLSKGHNVVAQIISAGAILGIIAVVLAFIYASANITMSMSRGGFLPKKLATINDKTGSPNKALWLIGIIAAVCAGLLDIKNLAIFANVGSLLVFFLISLMVILLRRQRPDLNRPFKVPFGYVIPILSMIVCAFLLFNLPLNAWLNYAGWLVIGLVMYLAYSVRHIDSEQKES</sequence>
<keyword evidence="5 6" id="KW-0472">Membrane</keyword>
<feature type="transmembrane region" description="Helical" evidence="6">
    <location>
        <begin position="25"/>
        <end position="50"/>
    </location>
</feature>
<evidence type="ECO:0000256" key="2">
    <source>
        <dbReference type="ARBA" id="ARBA00022448"/>
    </source>
</evidence>
<dbReference type="Proteomes" id="UP000436655">
    <property type="component" value="Unassembled WGS sequence"/>
</dbReference>
<dbReference type="PIRSF" id="PIRSF006060">
    <property type="entry name" value="AA_transporter"/>
    <property type="match status" value="1"/>
</dbReference>
<evidence type="ECO:0000256" key="1">
    <source>
        <dbReference type="ARBA" id="ARBA00004141"/>
    </source>
</evidence>
<dbReference type="InterPro" id="IPR002293">
    <property type="entry name" value="AA/rel_permease1"/>
</dbReference>
<evidence type="ECO:0000256" key="6">
    <source>
        <dbReference type="SAM" id="Phobius"/>
    </source>
</evidence>
<dbReference type="PANTHER" id="PTHR43243">
    <property type="entry name" value="INNER MEMBRANE TRANSPORTER YGJI-RELATED"/>
    <property type="match status" value="1"/>
</dbReference>
<keyword evidence="4 6" id="KW-1133">Transmembrane helix</keyword>
<dbReference type="RefSeq" id="WP_125705420.1">
    <property type="nucleotide sequence ID" value="NZ_JBHTOO010000027.1"/>
</dbReference>
<feature type="transmembrane region" description="Helical" evidence="6">
    <location>
        <begin position="56"/>
        <end position="76"/>
    </location>
</feature>
<proteinExistence type="predicted"/>
<evidence type="ECO:0000313" key="7">
    <source>
        <dbReference type="EMBL" id="MQS45561.1"/>
    </source>
</evidence>
<feature type="transmembrane region" description="Helical" evidence="6">
    <location>
        <begin position="212"/>
        <end position="230"/>
    </location>
</feature>
<keyword evidence="8" id="KW-1185">Reference proteome</keyword>
<feature type="transmembrane region" description="Helical" evidence="6">
    <location>
        <begin position="251"/>
        <end position="275"/>
    </location>
</feature>
<dbReference type="EMBL" id="VDFN01000007">
    <property type="protein sequence ID" value="MQS45561.1"/>
    <property type="molecule type" value="Genomic_DNA"/>
</dbReference>
<dbReference type="PANTHER" id="PTHR43243:SF4">
    <property type="entry name" value="CATIONIC AMINO ACID TRANSPORTER 4"/>
    <property type="match status" value="1"/>
</dbReference>
<organism evidence="7 8">
    <name type="scientific">Companilactobacillus mishanensis</name>
    <dbReference type="NCBI Taxonomy" id="2486008"/>
    <lineage>
        <taxon>Bacteria</taxon>
        <taxon>Bacillati</taxon>
        <taxon>Bacillota</taxon>
        <taxon>Bacilli</taxon>
        <taxon>Lactobacillales</taxon>
        <taxon>Lactobacillaceae</taxon>
        <taxon>Companilactobacillus</taxon>
    </lineage>
</organism>
<feature type="transmembrane region" description="Helical" evidence="6">
    <location>
        <begin position="150"/>
        <end position="168"/>
    </location>
</feature>
<reference evidence="7 8" key="1">
    <citation type="journal article" date="2019" name="Syst. Appl. Microbiol.">
        <title>Polyphasic characterization of two novel Lactobacillus spp. isolated from blown salami packages: Description of Lactobacillus halodurans sp. nov. and Lactobacillus salsicarnum sp. nov.</title>
        <authorList>
            <person name="Schuster J.A."/>
            <person name="Klingl A."/>
            <person name="Vogel R.F."/>
            <person name="Ehrmann M.A."/>
        </authorList>
    </citation>
    <scope>NUCLEOTIDE SEQUENCE [LARGE SCALE GENOMIC DNA]</scope>
    <source>
        <strain evidence="7 8">TMW 1.2098</strain>
    </source>
</reference>
<feature type="transmembrane region" description="Helical" evidence="6">
    <location>
        <begin position="180"/>
        <end position="200"/>
    </location>
</feature>
<dbReference type="Pfam" id="PF13520">
    <property type="entry name" value="AA_permease_2"/>
    <property type="match status" value="1"/>
</dbReference>
<gene>
    <name evidence="7" type="ORF">FHL03_08695</name>
</gene>
<comment type="caution">
    <text evidence="7">The sequence shown here is derived from an EMBL/GenBank/DDBJ whole genome shotgun (WGS) entry which is preliminary data.</text>
</comment>
<feature type="transmembrane region" description="Helical" evidence="6">
    <location>
        <begin position="295"/>
        <end position="318"/>
    </location>
</feature>
<evidence type="ECO:0000313" key="8">
    <source>
        <dbReference type="Proteomes" id="UP000436655"/>
    </source>
</evidence>
<dbReference type="Gene3D" id="1.20.1740.10">
    <property type="entry name" value="Amino acid/polyamine transporter I"/>
    <property type="match status" value="1"/>
</dbReference>
<protein>
    <submittedName>
        <fullName evidence="7">Amino acid permease</fullName>
    </submittedName>
</protein>
<evidence type="ECO:0000256" key="5">
    <source>
        <dbReference type="ARBA" id="ARBA00023136"/>
    </source>
</evidence>
<name>A0ABW9P8H2_9LACO</name>
<evidence type="ECO:0000256" key="3">
    <source>
        <dbReference type="ARBA" id="ARBA00022692"/>
    </source>
</evidence>
<feature type="transmembrane region" description="Helical" evidence="6">
    <location>
        <begin position="349"/>
        <end position="366"/>
    </location>
</feature>
<feature type="transmembrane region" description="Helical" evidence="6">
    <location>
        <begin position="372"/>
        <end position="392"/>
    </location>
</feature>
<comment type="subcellular location">
    <subcellularLocation>
        <location evidence="1">Membrane</location>
        <topology evidence="1">Multi-pass membrane protein</topology>
    </subcellularLocation>
</comment>
<keyword evidence="3 6" id="KW-0812">Transmembrane</keyword>
<feature type="transmembrane region" description="Helical" evidence="6">
    <location>
        <begin position="404"/>
        <end position="423"/>
    </location>
</feature>
<accession>A0ABW9P8H2</accession>
<keyword evidence="2" id="KW-0813">Transport</keyword>
<feature type="transmembrane region" description="Helical" evidence="6">
    <location>
        <begin position="88"/>
        <end position="113"/>
    </location>
</feature>